<name>F6HZW8_VITVI</name>
<gene>
    <name evidence="2" type="ordered locus">VIT_07s0005g05310</name>
</gene>
<keyword evidence="3" id="KW-1185">Reference proteome</keyword>
<organism evidence="2 3">
    <name type="scientific">Vitis vinifera</name>
    <name type="common">Grape</name>
    <dbReference type="NCBI Taxonomy" id="29760"/>
    <lineage>
        <taxon>Eukaryota</taxon>
        <taxon>Viridiplantae</taxon>
        <taxon>Streptophyta</taxon>
        <taxon>Embryophyta</taxon>
        <taxon>Tracheophyta</taxon>
        <taxon>Spermatophyta</taxon>
        <taxon>Magnoliopsida</taxon>
        <taxon>eudicotyledons</taxon>
        <taxon>Gunneridae</taxon>
        <taxon>Pentapetalae</taxon>
        <taxon>rosids</taxon>
        <taxon>Vitales</taxon>
        <taxon>Vitaceae</taxon>
        <taxon>Viteae</taxon>
        <taxon>Vitis</taxon>
    </lineage>
</organism>
<feature type="compositionally biased region" description="Acidic residues" evidence="1">
    <location>
        <begin position="1"/>
        <end position="13"/>
    </location>
</feature>
<feature type="compositionally biased region" description="Basic and acidic residues" evidence="1">
    <location>
        <begin position="16"/>
        <end position="38"/>
    </location>
</feature>
<dbReference type="STRING" id="29760.F6HZW8"/>
<proteinExistence type="predicted"/>
<dbReference type="HOGENOM" id="CLU_3336598_0_0_1"/>
<accession>F6HZW8</accession>
<evidence type="ECO:0000313" key="3">
    <source>
        <dbReference type="Proteomes" id="UP000009183"/>
    </source>
</evidence>
<dbReference type="Proteomes" id="UP000009183">
    <property type="component" value="Chromosome 7"/>
</dbReference>
<dbReference type="EMBL" id="FN596502">
    <property type="protein sequence ID" value="CCB60234.1"/>
    <property type="molecule type" value="Genomic_DNA"/>
</dbReference>
<evidence type="ECO:0000313" key="2">
    <source>
        <dbReference type="EMBL" id="CCB60234.1"/>
    </source>
</evidence>
<feature type="region of interest" description="Disordered" evidence="1">
    <location>
        <begin position="1"/>
        <end position="38"/>
    </location>
</feature>
<dbReference type="AlphaFoldDB" id="F6HZW8"/>
<evidence type="ECO:0000256" key="1">
    <source>
        <dbReference type="SAM" id="MobiDB-lite"/>
    </source>
</evidence>
<dbReference type="PaxDb" id="29760-VIT_07s0005g05310.t01"/>
<sequence length="38" mass="4354">MNEGDEGNMDDFLPETIDRGGKRKAEEVKDTHAYEKNI</sequence>
<reference evidence="3" key="1">
    <citation type="journal article" date="2007" name="Nature">
        <title>The grapevine genome sequence suggests ancestral hexaploidization in major angiosperm phyla.</title>
        <authorList>
            <consortium name="The French-Italian Public Consortium for Grapevine Genome Characterization."/>
            <person name="Jaillon O."/>
            <person name="Aury J.-M."/>
            <person name="Noel B."/>
            <person name="Policriti A."/>
            <person name="Clepet C."/>
            <person name="Casagrande A."/>
            <person name="Choisne N."/>
            <person name="Aubourg S."/>
            <person name="Vitulo N."/>
            <person name="Jubin C."/>
            <person name="Vezzi A."/>
            <person name="Legeai F."/>
            <person name="Hugueney P."/>
            <person name="Dasilva C."/>
            <person name="Horner D."/>
            <person name="Mica E."/>
            <person name="Jublot D."/>
            <person name="Poulain J."/>
            <person name="Bruyere C."/>
            <person name="Billault A."/>
            <person name="Segurens B."/>
            <person name="Gouyvenoux M."/>
            <person name="Ugarte E."/>
            <person name="Cattonaro F."/>
            <person name="Anthouard V."/>
            <person name="Vico V."/>
            <person name="Del Fabbro C."/>
            <person name="Alaux M."/>
            <person name="Di Gaspero G."/>
            <person name="Dumas V."/>
            <person name="Felice N."/>
            <person name="Paillard S."/>
            <person name="Juman I."/>
            <person name="Moroldo M."/>
            <person name="Scalabrin S."/>
            <person name="Canaguier A."/>
            <person name="Le Clainche I."/>
            <person name="Malacrida G."/>
            <person name="Durand E."/>
            <person name="Pesole G."/>
            <person name="Laucou V."/>
            <person name="Chatelet P."/>
            <person name="Merdinoglu D."/>
            <person name="Delledonne M."/>
            <person name="Pezzotti M."/>
            <person name="Lecharny A."/>
            <person name="Scarpelli C."/>
            <person name="Artiguenave F."/>
            <person name="Pe M.E."/>
            <person name="Valle G."/>
            <person name="Morgante M."/>
            <person name="Caboche M."/>
            <person name="Adam-Blondon A.-F."/>
            <person name="Weissenbach J."/>
            <person name="Quetier F."/>
            <person name="Wincker P."/>
        </authorList>
    </citation>
    <scope>NUCLEOTIDE SEQUENCE [LARGE SCALE GENOMIC DNA]</scope>
    <source>
        <strain evidence="3">cv. Pinot noir / PN40024</strain>
    </source>
</reference>
<dbReference type="InParanoid" id="F6HZW8"/>
<protein>
    <submittedName>
        <fullName evidence="2">Uncharacterized protein</fullName>
    </submittedName>
</protein>